<keyword evidence="7 9" id="KW-0472">Membrane</keyword>
<dbReference type="NCBIfam" id="TIGR01297">
    <property type="entry name" value="CDF"/>
    <property type="match status" value="1"/>
</dbReference>
<evidence type="ECO:0000256" key="1">
    <source>
        <dbReference type="ARBA" id="ARBA00004141"/>
    </source>
</evidence>
<dbReference type="InterPro" id="IPR002524">
    <property type="entry name" value="Cation_efflux"/>
</dbReference>
<dbReference type="GO" id="GO:0005739">
    <property type="term" value="C:mitochondrion"/>
    <property type="evidence" value="ECO:0007669"/>
    <property type="project" value="UniProtKB-ARBA"/>
</dbReference>
<dbReference type="FunFam" id="1.20.1510.10:FF:000013">
    <property type="entry name" value="Cation efflux family protein"/>
    <property type="match status" value="1"/>
</dbReference>
<organism evidence="11 12">
    <name type="scientific">Diplodia corticola</name>
    <dbReference type="NCBI Taxonomy" id="236234"/>
    <lineage>
        <taxon>Eukaryota</taxon>
        <taxon>Fungi</taxon>
        <taxon>Dikarya</taxon>
        <taxon>Ascomycota</taxon>
        <taxon>Pezizomycotina</taxon>
        <taxon>Dothideomycetes</taxon>
        <taxon>Dothideomycetes incertae sedis</taxon>
        <taxon>Botryosphaeriales</taxon>
        <taxon>Botryosphaeriaceae</taxon>
        <taxon>Diplodia</taxon>
    </lineage>
</organism>
<dbReference type="InterPro" id="IPR050291">
    <property type="entry name" value="CDF_Transporter"/>
</dbReference>
<feature type="compositionally biased region" description="Basic and acidic residues" evidence="8">
    <location>
        <begin position="524"/>
        <end position="548"/>
    </location>
</feature>
<keyword evidence="3" id="KW-0813">Transport</keyword>
<accession>A0A1J9QMP0</accession>
<dbReference type="PANTHER" id="PTHR43840:SF15">
    <property type="entry name" value="MITOCHONDRIAL METAL TRANSPORTER 1-RELATED"/>
    <property type="match status" value="1"/>
</dbReference>
<dbReference type="FunFam" id="3.30.70.1350:FF:000010">
    <property type="entry name" value="Cation efflux family protein, putative"/>
    <property type="match status" value="1"/>
</dbReference>
<keyword evidence="4 9" id="KW-0812">Transmembrane</keyword>
<dbReference type="GO" id="GO:0008324">
    <property type="term" value="F:monoatomic cation transmembrane transporter activity"/>
    <property type="evidence" value="ECO:0007669"/>
    <property type="project" value="InterPro"/>
</dbReference>
<evidence type="ECO:0000256" key="5">
    <source>
        <dbReference type="ARBA" id="ARBA00022989"/>
    </source>
</evidence>
<dbReference type="SUPFAM" id="SSF161111">
    <property type="entry name" value="Cation efflux protein transmembrane domain-like"/>
    <property type="match status" value="1"/>
</dbReference>
<feature type="transmembrane region" description="Helical" evidence="9">
    <location>
        <begin position="172"/>
        <end position="191"/>
    </location>
</feature>
<evidence type="ECO:0000313" key="11">
    <source>
        <dbReference type="EMBL" id="OJD29338.1"/>
    </source>
</evidence>
<keyword evidence="6" id="KW-0406">Ion transport</keyword>
<evidence type="ECO:0000256" key="2">
    <source>
        <dbReference type="ARBA" id="ARBA00008873"/>
    </source>
</evidence>
<dbReference type="GO" id="GO:0016020">
    <property type="term" value="C:membrane"/>
    <property type="evidence" value="ECO:0007669"/>
    <property type="project" value="UniProtKB-SubCell"/>
</dbReference>
<evidence type="ECO:0000256" key="7">
    <source>
        <dbReference type="ARBA" id="ARBA00023136"/>
    </source>
</evidence>
<evidence type="ECO:0000256" key="6">
    <source>
        <dbReference type="ARBA" id="ARBA00023065"/>
    </source>
</evidence>
<dbReference type="EMBL" id="MNUE01000084">
    <property type="protein sequence ID" value="OJD29338.1"/>
    <property type="molecule type" value="Genomic_DNA"/>
</dbReference>
<feature type="transmembrane region" description="Helical" evidence="9">
    <location>
        <begin position="352"/>
        <end position="375"/>
    </location>
</feature>
<dbReference type="GO" id="GO:0098771">
    <property type="term" value="P:inorganic ion homeostasis"/>
    <property type="evidence" value="ECO:0007669"/>
    <property type="project" value="UniProtKB-ARBA"/>
</dbReference>
<dbReference type="OrthoDB" id="435980at2759"/>
<dbReference type="InterPro" id="IPR058533">
    <property type="entry name" value="Cation_efflux_TM"/>
</dbReference>
<name>A0A1J9QMP0_9PEZI</name>
<comment type="similarity">
    <text evidence="2">Belongs to the cation diffusion facilitator (CDF) transporter (TC 2.A.4) family. SLC30A subfamily.</text>
</comment>
<dbReference type="PANTHER" id="PTHR43840">
    <property type="entry name" value="MITOCHONDRIAL METAL TRANSPORTER 1-RELATED"/>
    <property type="match status" value="1"/>
</dbReference>
<dbReference type="InterPro" id="IPR027469">
    <property type="entry name" value="Cation_efflux_TMD_sf"/>
</dbReference>
<evidence type="ECO:0000259" key="10">
    <source>
        <dbReference type="Pfam" id="PF01545"/>
    </source>
</evidence>
<evidence type="ECO:0000256" key="9">
    <source>
        <dbReference type="SAM" id="Phobius"/>
    </source>
</evidence>
<dbReference type="Proteomes" id="UP000183809">
    <property type="component" value="Unassembled WGS sequence"/>
</dbReference>
<dbReference type="AlphaFoldDB" id="A0A1J9QMP0"/>
<evidence type="ECO:0000256" key="4">
    <source>
        <dbReference type="ARBA" id="ARBA00022692"/>
    </source>
</evidence>
<feature type="region of interest" description="Disordered" evidence="8">
    <location>
        <begin position="130"/>
        <end position="157"/>
    </location>
</feature>
<reference evidence="11 12" key="1">
    <citation type="submission" date="2016-10" db="EMBL/GenBank/DDBJ databases">
        <title>Proteomics and genomics reveal pathogen-plant mechanisms compatible with a hemibiotrophic lifestyle of Diplodia corticola.</title>
        <authorList>
            <person name="Fernandes I."/>
            <person name="De Jonge R."/>
            <person name="Van De Peer Y."/>
            <person name="Devreese B."/>
            <person name="Alves A."/>
            <person name="Esteves A.C."/>
        </authorList>
    </citation>
    <scope>NUCLEOTIDE SEQUENCE [LARGE SCALE GENOMIC DNA]</scope>
    <source>
        <strain evidence="11 12">CBS 112549</strain>
    </source>
</reference>
<evidence type="ECO:0000256" key="3">
    <source>
        <dbReference type="ARBA" id="ARBA00022448"/>
    </source>
</evidence>
<evidence type="ECO:0000313" key="12">
    <source>
        <dbReference type="Proteomes" id="UP000183809"/>
    </source>
</evidence>
<feature type="region of interest" description="Disordered" evidence="8">
    <location>
        <begin position="507"/>
        <end position="557"/>
    </location>
</feature>
<keyword evidence="5 9" id="KW-1133">Transmembrane helix</keyword>
<dbReference type="GO" id="GO:0030003">
    <property type="term" value="P:intracellular monoatomic cation homeostasis"/>
    <property type="evidence" value="ECO:0007669"/>
    <property type="project" value="UniProtKB-ARBA"/>
</dbReference>
<feature type="compositionally biased region" description="Basic residues" evidence="8">
    <location>
        <begin position="139"/>
        <end position="150"/>
    </location>
</feature>
<feature type="domain" description="Cation efflux protein transmembrane" evidence="10">
    <location>
        <begin position="172"/>
        <end position="263"/>
    </location>
</feature>
<sequence length="557" mass="59430">MLARAARSNGGASLSVLRVARPWDRPRVMAGGGPRSSCASTSRLSTTTARLFKQLVRRRFCPSTPAAASSPARAAYPVLSATLASSPPPPPPTALSCPRCYSSLVTTAAAAAASPSSVRRLRRLNPAMSATQTREHMGHSHGHGHGHHHHGTDPALLLSSDKNDAAVRITRLGLLLNVVLAVGKGFAGYYWNSKMLIGDAFHSLSDMVSDLMTLLTVKWALQPPSERYPTGFGKIECLGSLGVSSILLLGGLGIGWSAVLSLSQQFAPELAEALAHFDFLGLGHDHGHDHGDHGHGHSHSAVDMAAAVPHLNAAWLLFASAGLKEWLVYATRKVARERKSSVLFSNAMHHRIDSFTAILTACIIMASNFATNAAWLDPVGSLIITGMVVKAGYENLFQALSELIDVSIDDDIKSSVRRATSKALADAGMASSASSANDVDIRSVGGLKSGPNYLLELELAVPAAWSVERLAGVEDLVRARVGAKVRGAKRVKIRFVAADKERDGPDFLDEFIPSDVSARSSPGGDEHGHDHDHDHDHEHIHEHKHESKSNGGVTKRR</sequence>
<proteinExistence type="inferred from homology"/>
<dbReference type="Gene3D" id="1.20.1510.10">
    <property type="entry name" value="Cation efflux protein transmembrane domain"/>
    <property type="match status" value="1"/>
</dbReference>
<feature type="domain" description="Cation efflux protein transmembrane" evidence="10">
    <location>
        <begin position="309"/>
        <end position="404"/>
    </location>
</feature>
<feature type="transmembrane region" description="Helical" evidence="9">
    <location>
        <begin position="241"/>
        <end position="262"/>
    </location>
</feature>
<dbReference type="GeneID" id="31019835"/>
<dbReference type="RefSeq" id="XP_020125598.1">
    <property type="nucleotide sequence ID" value="XM_020279572.1"/>
</dbReference>
<dbReference type="Pfam" id="PF01545">
    <property type="entry name" value="Cation_efflux"/>
    <property type="match status" value="2"/>
</dbReference>
<keyword evidence="12" id="KW-1185">Reference proteome</keyword>
<comment type="subcellular location">
    <subcellularLocation>
        <location evidence="1">Membrane</location>
        <topology evidence="1">Multi-pass membrane protein</topology>
    </subcellularLocation>
</comment>
<gene>
    <name evidence="11" type="ORF">BKCO1_840007</name>
</gene>
<evidence type="ECO:0000256" key="8">
    <source>
        <dbReference type="SAM" id="MobiDB-lite"/>
    </source>
</evidence>
<comment type="caution">
    <text evidence="11">The sequence shown here is derived from an EMBL/GenBank/DDBJ whole genome shotgun (WGS) entry which is preliminary data.</text>
</comment>
<dbReference type="STRING" id="236234.A0A1J9QMP0"/>
<protein>
    <submittedName>
        <fullName evidence="11">Cation efflux family protein</fullName>
    </submittedName>
</protein>